<dbReference type="AlphaFoldDB" id="A0A0C2W108"/>
<protein>
    <recommendedName>
        <fullName evidence="3">Transcriptional regulator</fullName>
    </recommendedName>
</protein>
<evidence type="ECO:0000313" key="1">
    <source>
        <dbReference type="EMBL" id="KIL49838.1"/>
    </source>
</evidence>
<evidence type="ECO:0008006" key="3">
    <source>
        <dbReference type="Google" id="ProtNLM"/>
    </source>
</evidence>
<dbReference type="PATRIC" id="fig|889306.3.peg.1315"/>
<gene>
    <name evidence="1" type="ORF">KP78_13060</name>
</gene>
<dbReference type="Gene3D" id="3.30.70.270">
    <property type="match status" value="1"/>
</dbReference>
<dbReference type="EMBL" id="JXRP01000009">
    <property type="protein sequence ID" value="KIL49838.1"/>
    <property type="molecule type" value="Genomic_DNA"/>
</dbReference>
<evidence type="ECO:0000313" key="2">
    <source>
        <dbReference type="Proteomes" id="UP000031938"/>
    </source>
</evidence>
<dbReference type="STRING" id="889306.KP78_13060"/>
<proteinExistence type="predicted"/>
<keyword evidence="2" id="KW-1185">Reference proteome</keyword>
<sequence>MQEIASIIETHGQAVDQWFFSGQSPYHFAHSQGLITEEHAAYPPLHGTSFFGALLEAQYQEEKLIRSASIDTIVPKEIEGATQFHDFKNITFSTYPYEGYLEVEELVSFHRTRFLNKEADVALTCIHAVQQKLQAQGIPCYRVVPTNIAIQMVFRLLIGRAKSEKYRNAQIAIIGCETIAPSMSIQHEPQHSFTQKEKELDLQKILLQMTRAVQGSLVKMGDGLFFIFSTRGELERSQETSSFDDTVNHIALDTGLQVRMGLGVGATVTEAEDHVRLALQHARRYEHSMIVSVNEDKEIQEHVPGEQSMSFSVRSLGEEWMKRFKEAGISPAIASRIRAWMKRYDKDTISTHDIATWLQSTERNGRRVMAELESIGFVTICGEEQSGGRGRPRKLYRLSE</sequence>
<name>A0A0C2W108_9BACL</name>
<organism evidence="1 2">
    <name type="scientific">Jeotgalibacillus soli</name>
    <dbReference type="NCBI Taxonomy" id="889306"/>
    <lineage>
        <taxon>Bacteria</taxon>
        <taxon>Bacillati</taxon>
        <taxon>Bacillota</taxon>
        <taxon>Bacilli</taxon>
        <taxon>Bacillales</taxon>
        <taxon>Caryophanaceae</taxon>
        <taxon>Jeotgalibacillus</taxon>
    </lineage>
</organism>
<accession>A0A0C2W108</accession>
<dbReference type="Proteomes" id="UP000031938">
    <property type="component" value="Unassembled WGS sequence"/>
</dbReference>
<comment type="caution">
    <text evidence="1">The sequence shown here is derived from an EMBL/GenBank/DDBJ whole genome shotgun (WGS) entry which is preliminary data.</text>
</comment>
<dbReference type="InterPro" id="IPR043128">
    <property type="entry name" value="Rev_trsase/Diguanyl_cyclase"/>
</dbReference>
<reference evidence="1 2" key="1">
    <citation type="submission" date="2015-01" db="EMBL/GenBank/DDBJ databases">
        <title>Genome sequencing of Jeotgalibacillus soli.</title>
        <authorList>
            <person name="Goh K.M."/>
            <person name="Chan K.-G."/>
            <person name="Yaakop A.S."/>
            <person name="Ee R."/>
            <person name="Gan H.M."/>
            <person name="Chan C.S."/>
        </authorList>
    </citation>
    <scope>NUCLEOTIDE SEQUENCE [LARGE SCALE GENOMIC DNA]</scope>
    <source>
        <strain evidence="1 2">P9</strain>
    </source>
</reference>